<dbReference type="AlphaFoldDB" id="A0A4Y2KFW6"/>
<reference evidence="2 3" key="1">
    <citation type="journal article" date="2019" name="Sci. Rep.">
        <title>Orb-weaving spider Araneus ventricosus genome elucidates the spidroin gene catalogue.</title>
        <authorList>
            <person name="Kono N."/>
            <person name="Nakamura H."/>
            <person name="Ohtoshi R."/>
            <person name="Moran D.A.P."/>
            <person name="Shinohara A."/>
            <person name="Yoshida Y."/>
            <person name="Fujiwara M."/>
            <person name="Mori M."/>
            <person name="Tomita M."/>
            <person name="Arakawa K."/>
        </authorList>
    </citation>
    <scope>NUCLEOTIDE SEQUENCE [LARGE SCALE GENOMIC DNA]</scope>
</reference>
<evidence type="ECO:0000313" key="3">
    <source>
        <dbReference type="Proteomes" id="UP000499080"/>
    </source>
</evidence>
<accession>A0A4Y2KFW6</accession>
<gene>
    <name evidence="2" type="ORF">AVEN_208836_1</name>
</gene>
<organism evidence="2 3">
    <name type="scientific">Araneus ventricosus</name>
    <name type="common">Orbweaver spider</name>
    <name type="synonym">Epeira ventricosa</name>
    <dbReference type="NCBI Taxonomy" id="182803"/>
    <lineage>
        <taxon>Eukaryota</taxon>
        <taxon>Metazoa</taxon>
        <taxon>Ecdysozoa</taxon>
        <taxon>Arthropoda</taxon>
        <taxon>Chelicerata</taxon>
        <taxon>Arachnida</taxon>
        <taxon>Araneae</taxon>
        <taxon>Araneomorphae</taxon>
        <taxon>Entelegynae</taxon>
        <taxon>Araneoidea</taxon>
        <taxon>Araneidae</taxon>
        <taxon>Araneus</taxon>
    </lineage>
</organism>
<sequence>MGAEGPHSDRKSARIAIGLGRLMRYEREGNDFLFGMITGYETRVQNFTPVYCHSCSLVTFGTHLHLSPALKSARSGRHFRSNEEVRQDVRSFLRSLGTDFYKEGFSKLISRYGKTRRLICVKIANILYFVIPLYVSDCIKAPL</sequence>
<comment type="caution">
    <text evidence="2">The sequence shown here is derived from an EMBL/GenBank/DDBJ whole genome shotgun (WGS) entry which is preliminary data.</text>
</comment>
<name>A0A4Y2KFW6_ARAVE</name>
<dbReference type="EMBL" id="BGPR01194570">
    <property type="protein sequence ID" value="GBN00800.1"/>
    <property type="molecule type" value="Genomic_DNA"/>
</dbReference>
<keyword evidence="3" id="KW-1185">Reference proteome</keyword>
<keyword evidence="1" id="KW-0472">Membrane</keyword>
<feature type="transmembrane region" description="Helical" evidence="1">
    <location>
        <begin position="118"/>
        <end position="135"/>
    </location>
</feature>
<evidence type="ECO:0000256" key="1">
    <source>
        <dbReference type="SAM" id="Phobius"/>
    </source>
</evidence>
<keyword evidence="1" id="KW-0812">Transmembrane</keyword>
<dbReference type="Proteomes" id="UP000499080">
    <property type="component" value="Unassembled WGS sequence"/>
</dbReference>
<proteinExistence type="predicted"/>
<evidence type="ECO:0000313" key="2">
    <source>
        <dbReference type="EMBL" id="GBN00800.1"/>
    </source>
</evidence>
<protein>
    <submittedName>
        <fullName evidence="2">Uncharacterized protein</fullName>
    </submittedName>
</protein>
<keyword evidence="1" id="KW-1133">Transmembrane helix</keyword>